<evidence type="ECO:0000256" key="1">
    <source>
        <dbReference type="ARBA" id="ARBA00006484"/>
    </source>
</evidence>
<reference evidence="4" key="1">
    <citation type="journal article" date="2014" name="Int. J. Syst. Evol. Microbiol.">
        <title>Complete genome sequence of Corynebacterium casei LMG S-19264T (=DSM 44701T), isolated from a smear-ripened cheese.</title>
        <authorList>
            <consortium name="US DOE Joint Genome Institute (JGI-PGF)"/>
            <person name="Walter F."/>
            <person name="Albersmeier A."/>
            <person name="Kalinowski J."/>
            <person name="Ruckert C."/>
        </authorList>
    </citation>
    <scope>NUCLEOTIDE SEQUENCE</scope>
    <source>
        <strain evidence="4">KCTC 42651</strain>
    </source>
</reference>
<dbReference type="InterPro" id="IPR002347">
    <property type="entry name" value="SDR_fam"/>
</dbReference>
<comment type="caution">
    <text evidence="4">The sequence shown here is derived from an EMBL/GenBank/DDBJ whole genome shotgun (WGS) entry which is preliminary data.</text>
</comment>
<reference evidence="4" key="2">
    <citation type="submission" date="2020-09" db="EMBL/GenBank/DDBJ databases">
        <authorList>
            <person name="Sun Q."/>
            <person name="Kim S."/>
        </authorList>
    </citation>
    <scope>NUCLEOTIDE SEQUENCE</scope>
    <source>
        <strain evidence="4">KCTC 42651</strain>
    </source>
</reference>
<evidence type="ECO:0000313" key="4">
    <source>
        <dbReference type="EMBL" id="GHD42484.1"/>
    </source>
</evidence>
<dbReference type="InterPro" id="IPR036291">
    <property type="entry name" value="NAD(P)-bd_dom_sf"/>
</dbReference>
<sequence>MPQHPSVDDVADPSTLFRLDGKTALVTGAGGGIGALAAKVLARAGARVAATDVDAETAEATAATIRGEGLEARAYRLDVADEASVVAAFEAAKADLGPVGVLINNAGIARRSRTEELDLATWNQVVAVNMTGVFLCAREAAKQMLEMGEGSIVNISSMWGHVGGGFYPNLSYHATKGAVVNMTRAMAVEWGGRGIRANDIAPTFLRTALTAPLFAEPALIERFDELTPLGRTGVPNDLAGALIFLASPASAYVTGHSLLVDGGWTAR</sequence>
<dbReference type="PRINTS" id="PR00080">
    <property type="entry name" value="SDRFAMILY"/>
</dbReference>
<dbReference type="PANTHER" id="PTHR42760:SF115">
    <property type="entry name" value="3-OXOACYL-[ACYL-CARRIER-PROTEIN] REDUCTASE FABG"/>
    <property type="match status" value="1"/>
</dbReference>
<evidence type="ECO:0000313" key="5">
    <source>
        <dbReference type="Proteomes" id="UP000630353"/>
    </source>
</evidence>
<dbReference type="FunFam" id="3.40.50.720:FF:000084">
    <property type="entry name" value="Short-chain dehydrogenase reductase"/>
    <property type="match status" value="1"/>
</dbReference>
<evidence type="ECO:0000256" key="2">
    <source>
        <dbReference type="ARBA" id="ARBA00023002"/>
    </source>
</evidence>
<keyword evidence="5" id="KW-1185">Reference proteome</keyword>
<dbReference type="Proteomes" id="UP000630353">
    <property type="component" value="Unassembled WGS sequence"/>
</dbReference>
<dbReference type="Pfam" id="PF13561">
    <property type="entry name" value="adh_short_C2"/>
    <property type="match status" value="1"/>
</dbReference>
<dbReference type="SUPFAM" id="SSF51735">
    <property type="entry name" value="NAD(P)-binding Rossmann-fold domains"/>
    <property type="match status" value="1"/>
</dbReference>
<protein>
    <submittedName>
        <fullName evidence="4">3-oxoacyl-ACP reductase</fullName>
    </submittedName>
</protein>
<name>A0A918XNM1_9PROT</name>
<dbReference type="SMART" id="SM00822">
    <property type="entry name" value="PKS_KR"/>
    <property type="match status" value="1"/>
</dbReference>
<dbReference type="RefSeq" id="WP_189987604.1">
    <property type="nucleotide sequence ID" value="NZ_BMZS01000002.1"/>
</dbReference>
<dbReference type="GO" id="GO:0016616">
    <property type="term" value="F:oxidoreductase activity, acting on the CH-OH group of donors, NAD or NADP as acceptor"/>
    <property type="evidence" value="ECO:0007669"/>
    <property type="project" value="TreeGrafter"/>
</dbReference>
<dbReference type="PANTHER" id="PTHR42760">
    <property type="entry name" value="SHORT-CHAIN DEHYDROGENASES/REDUCTASES FAMILY MEMBER"/>
    <property type="match status" value="1"/>
</dbReference>
<dbReference type="AlphaFoldDB" id="A0A918XNM1"/>
<keyword evidence="2" id="KW-0560">Oxidoreductase</keyword>
<dbReference type="InterPro" id="IPR057326">
    <property type="entry name" value="KR_dom"/>
</dbReference>
<evidence type="ECO:0000259" key="3">
    <source>
        <dbReference type="SMART" id="SM00822"/>
    </source>
</evidence>
<dbReference type="EMBL" id="BMZS01000002">
    <property type="protein sequence ID" value="GHD42484.1"/>
    <property type="molecule type" value="Genomic_DNA"/>
</dbReference>
<feature type="domain" description="Ketoreductase" evidence="3">
    <location>
        <begin position="22"/>
        <end position="198"/>
    </location>
</feature>
<organism evidence="4 5">
    <name type="scientific">Thalassobaculum fulvum</name>
    <dbReference type="NCBI Taxonomy" id="1633335"/>
    <lineage>
        <taxon>Bacteria</taxon>
        <taxon>Pseudomonadati</taxon>
        <taxon>Pseudomonadota</taxon>
        <taxon>Alphaproteobacteria</taxon>
        <taxon>Rhodospirillales</taxon>
        <taxon>Thalassobaculaceae</taxon>
        <taxon>Thalassobaculum</taxon>
    </lineage>
</organism>
<proteinExistence type="inferred from homology"/>
<accession>A0A918XNM1</accession>
<comment type="similarity">
    <text evidence="1">Belongs to the short-chain dehydrogenases/reductases (SDR) family.</text>
</comment>
<dbReference type="PRINTS" id="PR00081">
    <property type="entry name" value="GDHRDH"/>
</dbReference>
<dbReference type="Gene3D" id="3.40.50.720">
    <property type="entry name" value="NAD(P)-binding Rossmann-like Domain"/>
    <property type="match status" value="1"/>
</dbReference>
<gene>
    <name evidence="4" type="ORF">GCM10017083_07570</name>
</gene>
<dbReference type="NCBIfam" id="NF005559">
    <property type="entry name" value="PRK07231.1"/>
    <property type="match status" value="1"/>
</dbReference>